<keyword evidence="1" id="KW-1185">Reference proteome</keyword>
<dbReference type="AlphaFoldDB" id="A0A915HZP2"/>
<sequence length="59" mass="6717">MSLKKFSAKCKRVEQLSGRQMTKWINLYAESYVDAMNNVNKDWAIKDAAIPSRLGNPAQ</sequence>
<protein>
    <submittedName>
        <fullName evidence="2">Uncharacterized protein</fullName>
    </submittedName>
</protein>
<name>A0A915HZP2_ROMCU</name>
<reference evidence="2" key="1">
    <citation type="submission" date="2022-11" db="UniProtKB">
        <authorList>
            <consortium name="WormBaseParasite"/>
        </authorList>
    </citation>
    <scope>IDENTIFICATION</scope>
</reference>
<dbReference type="Proteomes" id="UP000887565">
    <property type="component" value="Unplaced"/>
</dbReference>
<proteinExistence type="predicted"/>
<dbReference type="WBParaSite" id="nRc.2.0.1.t06909-RA">
    <property type="protein sequence ID" value="nRc.2.0.1.t06909-RA"/>
    <property type="gene ID" value="nRc.2.0.1.g06909"/>
</dbReference>
<evidence type="ECO:0000313" key="2">
    <source>
        <dbReference type="WBParaSite" id="nRc.2.0.1.t06909-RA"/>
    </source>
</evidence>
<accession>A0A915HZP2</accession>
<evidence type="ECO:0000313" key="1">
    <source>
        <dbReference type="Proteomes" id="UP000887565"/>
    </source>
</evidence>
<organism evidence="1 2">
    <name type="scientific">Romanomermis culicivorax</name>
    <name type="common">Nematode worm</name>
    <dbReference type="NCBI Taxonomy" id="13658"/>
    <lineage>
        <taxon>Eukaryota</taxon>
        <taxon>Metazoa</taxon>
        <taxon>Ecdysozoa</taxon>
        <taxon>Nematoda</taxon>
        <taxon>Enoplea</taxon>
        <taxon>Dorylaimia</taxon>
        <taxon>Mermithida</taxon>
        <taxon>Mermithoidea</taxon>
        <taxon>Mermithidae</taxon>
        <taxon>Romanomermis</taxon>
    </lineage>
</organism>